<dbReference type="InterPro" id="IPR001585">
    <property type="entry name" value="TAL/FSA"/>
</dbReference>
<dbReference type="GO" id="GO:0005975">
    <property type="term" value="P:carbohydrate metabolic process"/>
    <property type="evidence" value="ECO:0007669"/>
    <property type="project" value="InterPro"/>
</dbReference>
<organism evidence="15 16">
    <name type="scientific">Acipenser ruthenus</name>
    <name type="common">Sterlet sturgeon</name>
    <dbReference type="NCBI Taxonomy" id="7906"/>
    <lineage>
        <taxon>Eukaryota</taxon>
        <taxon>Metazoa</taxon>
        <taxon>Chordata</taxon>
        <taxon>Craniata</taxon>
        <taxon>Vertebrata</taxon>
        <taxon>Euteleostomi</taxon>
        <taxon>Actinopterygii</taxon>
        <taxon>Chondrostei</taxon>
        <taxon>Acipenseriformes</taxon>
        <taxon>Acipenseridae</taxon>
        <taxon>Acipenser</taxon>
    </lineage>
</organism>
<dbReference type="Pfam" id="PF22975">
    <property type="entry name" value="EPS8_2nd"/>
    <property type="match status" value="1"/>
</dbReference>
<keyword evidence="9 13" id="KW-1133">Transmembrane helix</keyword>
<dbReference type="SUPFAM" id="SSF50729">
    <property type="entry name" value="PH domain-like"/>
    <property type="match status" value="1"/>
</dbReference>
<evidence type="ECO:0000256" key="10">
    <source>
        <dbReference type="ARBA" id="ARBA00023136"/>
    </source>
</evidence>
<comment type="caution">
    <text evidence="15">The sequence shown here is derived from an EMBL/GenBank/DDBJ whole genome shotgun (WGS) entry which is preliminary data.</text>
</comment>
<keyword evidence="16" id="KW-1185">Reference proteome</keyword>
<dbReference type="GO" id="GO:0031982">
    <property type="term" value="C:vesicle"/>
    <property type="evidence" value="ECO:0007669"/>
    <property type="project" value="TreeGrafter"/>
</dbReference>
<feature type="transmembrane region" description="Helical" evidence="13">
    <location>
        <begin position="6"/>
        <end position="23"/>
    </location>
</feature>
<gene>
    <name evidence="15" type="ORF">EOD39_14066</name>
</gene>
<dbReference type="GO" id="GO:0035023">
    <property type="term" value="P:regulation of Rho protein signal transduction"/>
    <property type="evidence" value="ECO:0007669"/>
    <property type="project" value="TreeGrafter"/>
</dbReference>
<keyword evidence="8 13" id="KW-0812">Transmembrane</keyword>
<dbReference type="Gene3D" id="3.20.20.70">
    <property type="entry name" value="Aldolase class I"/>
    <property type="match status" value="1"/>
</dbReference>
<keyword evidence="6" id="KW-0963">Cytoplasm</keyword>
<evidence type="ECO:0000256" key="8">
    <source>
        <dbReference type="ARBA" id="ARBA00022692"/>
    </source>
</evidence>
<dbReference type="UniPathway" id="UPA00115">
    <property type="reaction ID" value="UER00414"/>
</dbReference>
<evidence type="ECO:0000256" key="6">
    <source>
        <dbReference type="ARBA" id="ARBA00022490"/>
    </source>
</evidence>
<dbReference type="PROSITE" id="PS01179">
    <property type="entry name" value="PID"/>
    <property type="match status" value="1"/>
</dbReference>
<dbReference type="CDD" id="cd09540">
    <property type="entry name" value="SAM_EPS8-like"/>
    <property type="match status" value="1"/>
</dbReference>
<comment type="subcellular location">
    <subcellularLocation>
        <location evidence="1">Cell projection</location>
        <location evidence="1">Cilium</location>
    </subcellularLocation>
    <subcellularLocation>
        <location evidence="3">Cytoplasm</location>
    </subcellularLocation>
    <subcellularLocation>
        <location evidence="2">Membrane</location>
        <topology evidence="2">Multi-pass membrane protein</topology>
    </subcellularLocation>
</comment>
<keyword evidence="15" id="KW-0808">Transferase</keyword>
<dbReference type="PROSITE" id="PS01054">
    <property type="entry name" value="TRANSALDOLASE_1"/>
    <property type="match status" value="1"/>
</dbReference>
<dbReference type="Pfam" id="PF18016">
    <property type="entry name" value="SAM_3"/>
    <property type="match status" value="1"/>
</dbReference>
<evidence type="ECO:0000256" key="4">
    <source>
        <dbReference type="ARBA" id="ARBA00006197"/>
    </source>
</evidence>
<keyword evidence="15" id="KW-0418">Kinase</keyword>
<dbReference type="GO" id="GO:0016301">
    <property type="term" value="F:kinase activity"/>
    <property type="evidence" value="ECO:0007669"/>
    <property type="project" value="UniProtKB-KW"/>
</dbReference>
<dbReference type="InterPro" id="IPR033928">
    <property type="entry name" value="EPS8_PTB"/>
</dbReference>
<dbReference type="Gene3D" id="2.30.29.30">
    <property type="entry name" value="Pleckstrin-homology domain (PH domain)/Phosphotyrosine-binding domain (PTB)"/>
    <property type="match status" value="1"/>
</dbReference>
<dbReference type="InterPro" id="IPR041418">
    <property type="entry name" value="SAM_3"/>
</dbReference>
<dbReference type="PANTHER" id="PTHR12287:SF20">
    <property type="entry name" value="EPIDERMAL GROWTH FACTOR RECEPTOR KINASE SUBSTRATE 8-LIKE PROTEIN 2"/>
    <property type="match status" value="1"/>
</dbReference>
<dbReference type="GO" id="GO:0032587">
    <property type="term" value="C:ruffle membrane"/>
    <property type="evidence" value="ECO:0007669"/>
    <property type="project" value="TreeGrafter"/>
</dbReference>
<dbReference type="InterPro" id="IPR018225">
    <property type="entry name" value="Transaldolase_AS"/>
</dbReference>
<dbReference type="PANTHER" id="PTHR12287">
    <property type="entry name" value="EPIDERMAL GROWTH FACTOR RECEPTOR KINASE SUBSTRATE EPS8-RELATED PROTEIN"/>
    <property type="match status" value="1"/>
</dbReference>
<dbReference type="SMART" id="SM00462">
    <property type="entry name" value="PTB"/>
    <property type="match status" value="1"/>
</dbReference>
<dbReference type="CDD" id="cd01210">
    <property type="entry name" value="PTB_EPS8"/>
    <property type="match status" value="1"/>
</dbReference>
<dbReference type="InterPro" id="IPR055093">
    <property type="entry name" value="EPS8_2nd"/>
</dbReference>
<dbReference type="GO" id="GO:0003779">
    <property type="term" value="F:actin binding"/>
    <property type="evidence" value="ECO:0007669"/>
    <property type="project" value="TreeGrafter"/>
</dbReference>
<dbReference type="GO" id="GO:0005737">
    <property type="term" value="C:cytoplasm"/>
    <property type="evidence" value="ECO:0007669"/>
    <property type="project" value="UniProtKB-SubCell"/>
</dbReference>
<evidence type="ECO:0000256" key="13">
    <source>
        <dbReference type="SAM" id="Phobius"/>
    </source>
</evidence>
<keyword evidence="12" id="KW-0966">Cell projection</keyword>
<accession>A0A444UH75</accession>
<protein>
    <submittedName>
        <fullName evidence="15">Epidermal growth factor receptor kinase substrate 8-like protein 2</fullName>
    </submittedName>
</protein>
<evidence type="ECO:0000256" key="11">
    <source>
        <dbReference type="ARBA" id="ARBA00023270"/>
    </source>
</evidence>
<keyword evidence="11" id="KW-0704">Schiff base</keyword>
<dbReference type="FunFam" id="1.10.150.50:FF:000023">
    <property type="entry name" value="Epidermal growth factor receptor kinase substrate 8"/>
    <property type="match status" value="1"/>
</dbReference>
<dbReference type="InterPro" id="IPR013625">
    <property type="entry name" value="PTB"/>
</dbReference>
<feature type="transmembrane region" description="Helical" evidence="13">
    <location>
        <begin position="67"/>
        <end position="84"/>
    </location>
</feature>
<evidence type="ECO:0000256" key="1">
    <source>
        <dbReference type="ARBA" id="ARBA00004138"/>
    </source>
</evidence>
<dbReference type="GO" id="GO:0007266">
    <property type="term" value="P:Rho protein signal transduction"/>
    <property type="evidence" value="ECO:0007669"/>
    <property type="project" value="TreeGrafter"/>
</dbReference>
<evidence type="ECO:0000256" key="7">
    <source>
        <dbReference type="ARBA" id="ARBA00022553"/>
    </source>
</evidence>
<feature type="transmembrane region" description="Helical" evidence="13">
    <location>
        <begin position="35"/>
        <end position="55"/>
    </location>
</feature>
<dbReference type="Proteomes" id="UP000289886">
    <property type="component" value="Unassembled WGS sequence"/>
</dbReference>
<dbReference type="InterPro" id="IPR011993">
    <property type="entry name" value="PH-like_dom_sf"/>
</dbReference>
<evidence type="ECO:0000313" key="15">
    <source>
        <dbReference type="EMBL" id="RXM34514.1"/>
    </source>
</evidence>
<keyword evidence="5" id="KW-0728">SH3 domain</keyword>
<dbReference type="Pfam" id="PF00923">
    <property type="entry name" value="TAL_FSA"/>
    <property type="match status" value="1"/>
</dbReference>
<dbReference type="Pfam" id="PF09799">
    <property type="entry name" value="Transmemb_17"/>
    <property type="match status" value="1"/>
</dbReference>
<keyword evidence="7" id="KW-0597">Phosphoprotein</keyword>
<dbReference type="Gene3D" id="1.10.150.50">
    <property type="entry name" value="Transcription Factor, Ets-1"/>
    <property type="match status" value="1"/>
</dbReference>
<evidence type="ECO:0000256" key="12">
    <source>
        <dbReference type="ARBA" id="ARBA00023273"/>
    </source>
</evidence>
<dbReference type="FunFam" id="2.30.29.30:FF:000218">
    <property type="entry name" value="Epidermal growth factor receptor kinase substrate 8-like 2"/>
    <property type="match status" value="1"/>
</dbReference>
<dbReference type="InterPro" id="IPR013785">
    <property type="entry name" value="Aldolase_TIM"/>
</dbReference>
<evidence type="ECO:0000259" key="14">
    <source>
        <dbReference type="PROSITE" id="PS01179"/>
    </source>
</evidence>
<evidence type="ECO:0000256" key="5">
    <source>
        <dbReference type="ARBA" id="ARBA00022443"/>
    </source>
</evidence>
<dbReference type="InterPro" id="IPR013761">
    <property type="entry name" value="SAM/pointed_sf"/>
</dbReference>
<dbReference type="InterPro" id="IPR019184">
    <property type="entry name" value="Uncharacterised_TM-17"/>
</dbReference>
<evidence type="ECO:0000256" key="9">
    <source>
        <dbReference type="ARBA" id="ARBA00022989"/>
    </source>
</evidence>
<dbReference type="Pfam" id="PF08416">
    <property type="entry name" value="PTB"/>
    <property type="match status" value="1"/>
</dbReference>
<dbReference type="AlphaFoldDB" id="A0A444UH75"/>
<keyword evidence="15" id="KW-0675">Receptor</keyword>
<reference evidence="15 16" key="1">
    <citation type="submission" date="2019-01" db="EMBL/GenBank/DDBJ databases">
        <title>Draft Genome and Complete Hox-Cluster Characterization of the Sterlet Sturgeon (Acipenser ruthenus).</title>
        <authorList>
            <person name="Wei Q."/>
        </authorList>
    </citation>
    <scope>NUCLEOTIDE SEQUENCE [LARGE SCALE GENOMIC DNA]</scope>
    <source>
        <strain evidence="15">WHYD16114868_AA</strain>
        <tissue evidence="15">Blood</tissue>
    </source>
</reference>
<evidence type="ECO:0000256" key="3">
    <source>
        <dbReference type="ARBA" id="ARBA00004496"/>
    </source>
</evidence>
<dbReference type="InterPro" id="IPR039801">
    <property type="entry name" value="EPS8-like"/>
</dbReference>
<dbReference type="GO" id="GO:1900029">
    <property type="term" value="P:positive regulation of ruffle assembly"/>
    <property type="evidence" value="ECO:0007669"/>
    <property type="project" value="TreeGrafter"/>
</dbReference>
<proteinExistence type="inferred from homology"/>
<evidence type="ECO:0000313" key="16">
    <source>
        <dbReference type="Proteomes" id="UP000289886"/>
    </source>
</evidence>
<dbReference type="InterPro" id="IPR006020">
    <property type="entry name" value="PTB/PI_dom"/>
</dbReference>
<keyword evidence="10 13" id="KW-0472">Membrane</keyword>
<dbReference type="GO" id="GO:0005929">
    <property type="term" value="C:cilium"/>
    <property type="evidence" value="ECO:0007669"/>
    <property type="project" value="UniProtKB-SubCell"/>
</dbReference>
<dbReference type="SUPFAM" id="SSF51569">
    <property type="entry name" value="Aldolase"/>
    <property type="match status" value="1"/>
</dbReference>
<dbReference type="GO" id="GO:0006098">
    <property type="term" value="P:pentose-phosphate shunt"/>
    <property type="evidence" value="ECO:0007669"/>
    <property type="project" value="UniProtKB-UniPathway"/>
</dbReference>
<comment type="similarity">
    <text evidence="4">Belongs to the EPS8 family.</text>
</comment>
<name>A0A444UH75_ACIRT</name>
<sequence length="729" mass="81479">MLFFLNGVYYGFYFLATLLMVIYKSQVLSYPDGNLALDLALLFIMAILEAIRLYLGNLKEEEVSVGISLALTVGSMLLSVYFVVWQTYVLRADVIVGAVLLVIYGLEAILDVTAIAAFASPTHCLFLLSPRAEQRKKYSHSNVIMQETSQYHVEHLSTFMMDKSESISTVDDAIKKLILLDSRQKIWAQEMLLQVTDTAIRLLDCETQEELENFPLPTVHLCQTVLNQTSYSSVLLLVCQEDSEQHKPDIHFFHCDEVEAEMVHADIDSAIGDSKHGKKMRPQTLKVNQEKMKHHRESIIPPGTSHVPPSGNVKGRAAALMSSSAKDLERRGSGAQEHEESYEVLAQRIEKDVKAAEAFSQLNQRKRNKKNKKGPAEGMLTLRAKPPSQAEFTDSLQKIKLAFNLLAKLKKHIQNPSAAELVHFLFGPLELVLQSSGGPELPRSILSPLLSKDAVDFLRGHLSPKEMSVYELLGDAWTRSRSYEAPQKKYVKIRYRFVARNANELSVMEDEVLEPNHRYKGDMSSRGGGPVSPINSQLGRQESLEMGGPMLSPRDKDQRIHQMDEVNDELLKRITTNKTQPPTRNFKVERAQSALVPLNFDSEAGQVKAWLEGKGFSKPTVQSLGILTGAQLFSLNKEELKAVCGDEGSRVYSQITVQKAQLEKMQSALEQLKQHTVVVADTGDFNAIEEFKPQDATTNPSLILAAARMPAYQHLLDEAIEHGRKLGGV</sequence>
<evidence type="ECO:0000256" key="2">
    <source>
        <dbReference type="ARBA" id="ARBA00004141"/>
    </source>
</evidence>
<feature type="domain" description="PID" evidence="14">
    <location>
        <begin position="150"/>
        <end position="270"/>
    </location>
</feature>
<dbReference type="EMBL" id="SCEB01214580">
    <property type="protein sequence ID" value="RXM34514.1"/>
    <property type="molecule type" value="Genomic_DNA"/>
</dbReference>